<evidence type="ECO:0008006" key="5">
    <source>
        <dbReference type="Google" id="ProtNLM"/>
    </source>
</evidence>
<sequence length="237" mass="26221">MRTAATAMLAAMLMLSGCSKPTDAVIPSDMDSWDEKLAPEIKKLSDSEREKVAAYLMRAKMGEAFGGGGIPPGTTIGQAIDAQSKWEAEQAAKRAEEEALKKKLEQERAAALEQLNKAVTVTLLAKRELPKNYNIGRYSEYQEFRIGVQNNTEKPIVGVSGEIKFVDVFDKEVGAVNFRISENIDPGKTVVWTGGRDYNQFLDAHRAVWNLEDGKYTTRFVPEMVVFGNGEKLTVPE</sequence>
<feature type="chain" id="PRO_5016418565" description="Lipoprotein" evidence="2">
    <location>
        <begin position="25"/>
        <end position="237"/>
    </location>
</feature>
<keyword evidence="2" id="KW-0732">Signal</keyword>
<dbReference type="AlphaFoldDB" id="A0A316HNG8"/>
<proteinExistence type="predicted"/>
<evidence type="ECO:0000256" key="2">
    <source>
        <dbReference type="SAM" id="SignalP"/>
    </source>
</evidence>
<protein>
    <recommendedName>
        <fullName evidence="5">Lipoprotein</fullName>
    </recommendedName>
</protein>
<dbReference type="EMBL" id="QGHC01000017">
    <property type="protein sequence ID" value="PWK82129.1"/>
    <property type="molecule type" value="Genomic_DNA"/>
</dbReference>
<accession>A0A316HNG8</accession>
<dbReference type="PROSITE" id="PS51257">
    <property type="entry name" value="PROKAR_LIPOPROTEIN"/>
    <property type="match status" value="1"/>
</dbReference>
<reference evidence="3 4" key="1">
    <citation type="submission" date="2018-05" db="EMBL/GenBank/DDBJ databases">
        <title>Genomic Encyclopedia of Type Strains, Phase IV (KMG-IV): sequencing the most valuable type-strain genomes for metagenomic binning, comparative biology and taxonomic classification.</title>
        <authorList>
            <person name="Goeker M."/>
        </authorList>
    </citation>
    <scope>NUCLEOTIDE SEQUENCE [LARGE SCALE GENOMIC DNA]</scope>
    <source>
        <strain evidence="3 4">DSM 14263</strain>
    </source>
</reference>
<feature type="signal peptide" evidence="2">
    <location>
        <begin position="1"/>
        <end position="24"/>
    </location>
</feature>
<dbReference type="RefSeq" id="WP_139942835.1">
    <property type="nucleotide sequence ID" value="NZ_MSZV01000019.1"/>
</dbReference>
<feature type="coiled-coil region" evidence="1">
    <location>
        <begin position="85"/>
        <end position="121"/>
    </location>
</feature>
<organism evidence="3 4">
    <name type="scientific">Fulvimonas soli</name>
    <dbReference type="NCBI Taxonomy" id="155197"/>
    <lineage>
        <taxon>Bacteria</taxon>
        <taxon>Pseudomonadati</taxon>
        <taxon>Pseudomonadota</taxon>
        <taxon>Gammaproteobacteria</taxon>
        <taxon>Lysobacterales</taxon>
        <taxon>Rhodanobacteraceae</taxon>
        <taxon>Fulvimonas</taxon>
    </lineage>
</organism>
<gene>
    <name evidence="3" type="ORF">C7456_11736</name>
</gene>
<evidence type="ECO:0000313" key="3">
    <source>
        <dbReference type="EMBL" id="PWK82129.1"/>
    </source>
</evidence>
<dbReference type="Proteomes" id="UP000245812">
    <property type="component" value="Unassembled WGS sequence"/>
</dbReference>
<evidence type="ECO:0000313" key="4">
    <source>
        <dbReference type="Proteomes" id="UP000245812"/>
    </source>
</evidence>
<keyword evidence="1" id="KW-0175">Coiled coil</keyword>
<evidence type="ECO:0000256" key="1">
    <source>
        <dbReference type="SAM" id="Coils"/>
    </source>
</evidence>
<name>A0A316HNG8_9GAMM</name>
<dbReference type="OrthoDB" id="7067112at2"/>
<comment type="caution">
    <text evidence="3">The sequence shown here is derived from an EMBL/GenBank/DDBJ whole genome shotgun (WGS) entry which is preliminary data.</text>
</comment>
<keyword evidence="4" id="KW-1185">Reference proteome</keyword>